<proteinExistence type="predicted"/>
<sequence>MKVSREKAAENRQHVVETAAKLFREKGFDGVGVSSLMQAAGMTHGGFYKQFTAKEELIAEAMGAAVAQSRARLAAAAPDDPARFAQIVRMYLSPAHRDAPGEGCALAALAAESGRHGAGLQAAAEAGVQDYLDGLTAVLGDPARAAAVLAQMVGALVLARAAGQGALSDQILAQNIAALLEE</sequence>
<dbReference type="EMBL" id="CP002020">
    <property type="protein sequence ID" value="AEM42891.1"/>
    <property type="molecule type" value="Genomic_DNA"/>
</dbReference>
<dbReference type="PANTHER" id="PTHR47506:SF7">
    <property type="entry name" value="TRANSCRIPTIONAL REGULATORY PROTEIN"/>
    <property type="match status" value="1"/>
</dbReference>
<evidence type="ECO:0000256" key="2">
    <source>
        <dbReference type="ARBA" id="ARBA00023125"/>
    </source>
</evidence>
<dbReference type="OrthoDB" id="9811084at2"/>
<evidence type="ECO:0000259" key="5">
    <source>
        <dbReference type="PROSITE" id="PS50977"/>
    </source>
</evidence>
<dbReference type="Gene3D" id="1.10.10.60">
    <property type="entry name" value="Homeodomain-like"/>
    <property type="match status" value="1"/>
</dbReference>
<dbReference type="InterPro" id="IPR001647">
    <property type="entry name" value="HTH_TetR"/>
</dbReference>
<keyword evidence="2 4" id="KW-0238">DNA-binding</keyword>
<dbReference type="Gene3D" id="1.10.357.10">
    <property type="entry name" value="Tetracycline Repressor, domain 2"/>
    <property type="match status" value="1"/>
</dbReference>
<gene>
    <name evidence="6" type="primary">tetR</name>
    <name evidence="6" type="ordered locus">KVU_PB0213</name>
</gene>
<dbReference type="InterPro" id="IPR036271">
    <property type="entry name" value="Tet_transcr_reg_TetR-rel_C_sf"/>
</dbReference>
<organism evidence="6 7">
    <name type="scientific">Ketogulonicigenium vulgare (strain WSH-001)</name>
    <dbReference type="NCBI Taxonomy" id="759362"/>
    <lineage>
        <taxon>Bacteria</taxon>
        <taxon>Pseudomonadati</taxon>
        <taxon>Pseudomonadota</taxon>
        <taxon>Alphaproteobacteria</taxon>
        <taxon>Rhodobacterales</taxon>
        <taxon>Roseobacteraceae</taxon>
        <taxon>Ketogulonicigenium</taxon>
    </lineage>
</organism>
<dbReference type="AlphaFoldDB" id="F9YBY9"/>
<dbReference type="HOGENOM" id="CLU_069356_28_2_5"/>
<dbReference type="SUPFAM" id="SSF46689">
    <property type="entry name" value="Homeodomain-like"/>
    <property type="match status" value="1"/>
</dbReference>
<keyword evidence="6" id="KW-0614">Plasmid</keyword>
<evidence type="ECO:0000256" key="1">
    <source>
        <dbReference type="ARBA" id="ARBA00023015"/>
    </source>
</evidence>
<dbReference type="SUPFAM" id="SSF48498">
    <property type="entry name" value="Tetracyclin repressor-like, C-terminal domain"/>
    <property type="match status" value="1"/>
</dbReference>
<protein>
    <submittedName>
        <fullName evidence="6">TetR family transcriptional regulator</fullName>
    </submittedName>
</protein>
<dbReference type="Pfam" id="PF00440">
    <property type="entry name" value="TetR_N"/>
    <property type="match status" value="1"/>
</dbReference>
<dbReference type="Proteomes" id="UP000000692">
    <property type="component" value="Plasmid 2"/>
</dbReference>
<geneLocation type="plasmid" evidence="7">
    <name>pKVU_200</name>
</geneLocation>
<evidence type="ECO:0000256" key="4">
    <source>
        <dbReference type="PROSITE-ProRule" id="PRU00335"/>
    </source>
</evidence>
<evidence type="ECO:0000313" key="7">
    <source>
        <dbReference type="Proteomes" id="UP000000692"/>
    </source>
</evidence>
<evidence type="ECO:0000256" key="3">
    <source>
        <dbReference type="ARBA" id="ARBA00023163"/>
    </source>
</evidence>
<dbReference type="KEGG" id="kvl:KVU_PB0213"/>
<dbReference type="PRINTS" id="PR00455">
    <property type="entry name" value="HTHTETR"/>
</dbReference>
<keyword evidence="1" id="KW-0805">Transcription regulation</keyword>
<name>F9YBY9_KETVW</name>
<reference evidence="6 7" key="1">
    <citation type="journal article" date="2011" name="J. Bacteriol.">
        <title>Complete genome sequence of the industrial strain Ketogulonicigenium vulgare WSH-001.</title>
        <authorList>
            <person name="Liu L."/>
            <person name="Li Y."/>
            <person name="Zhang J."/>
            <person name="Zhou Z."/>
            <person name="Liu J."/>
            <person name="Li X."/>
            <person name="Zhou J."/>
            <person name="Du G."/>
            <person name="Wang L."/>
            <person name="Chen J."/>
        </authorList>
    </citation>
    <scope>NUCLEOTIDE SEQUENCE [LARGE SCALE GENOMIC DNA]</scope>
    <source>
        <strain evidence="6 7">WSH-001</strain>
        <plasmid evidence="7">pKVU_200</plasmid>
    </source>
</reference>
<feature type="DNA-binding region" description="H-T-H motif" evidence="4">
    <location>
        <begin position="32"/>
        <end position="51"/>
    </location>
</feature>
<dbReference type="InterPro" id="IPR009057">
    <property type="entry name" value="Homeodomain-like_sf"/>
</dbReference>
<dbReference type="PROSITE" id="PS50977">
    <property type="entry name" value="HTH_TETR_2"/>
    <property type="match status" value="1"/>
</dbReference>
<keyword evidence="7" id="KW-1185">Reference proteome</keyword>
<feature type="domain" description="HTH tetR-type" evidence="5">
    <location>
        <begin position="9"/>
        <end position="69"/>
    </location>
</feature>
<accession>F9YBY9</accession>
<dbReference type="RefSeq" id="WP_013385638.1">
    <property type="nucleotide sequence ID" value="NC_017385.1"/>
</dbReference>
<dbReference type="GO" id="GO:0003677">
    <property type="term" value="F:DNA binding"/>
    <property type="evidence" value="ECO:0007669"/>
    <property type="project" value="UniProtKB-UniRule"/>
</dbReference>
<dbReference type="PANTHER" id="PTHR47506">
    <property type="entry name" value="TRANSCRIPTIONAL REGULATORY PROTEIN"/>
    <property type="match status" value="1"/>
</dbReference>
<keyword evidence="3" id="KW-0804">Transcription</keyword>
<evidence type="ECO:0000313" key="6">
    <source>
        <dbReference type="EMBL" id="AEM42891.1"/>
    </source>
</evidence>